<dbReference type="AlphaFoldDB" id="A0A1C7MX89"/>
<evidence type="ECO:0000313" key="13">
    <source>
        <dbReference type="Proteomes" id="UP000093000"/>
    </source>
</evidence>
<dbReference type="Pfam" id="PF23555">
    <property type="entry name" value="zf-RING_Vps41"/>
    <property type="match status" value="1"/>
</dbReference>
<comment type="similarity">
    <text evidence="3 6">Belongs to the VPS41 family.</text>
</comment>
<evidence type="ECO:0000256" key="9">
    <source>
        <dbReference type="PROSITE-ProRule" id="PRU01006"/>
    </source>
</evidence>
<comment type="function">
    <text evidence="6">Required for vacuolar assembly and vacuolar traffic.</text>
</comment>
<dbReference type="PANTHER" id="PTHR12616:SF1">
    <property type="entry name" value="VACUOLAR PROTEIN SORTING-ASSOCIATED PROTEIN 41 HOMOLOG"/>
    <property type="match status" value="1"/>
</dbReference>
<dbReference type="Gene3D" id="1.25.40.10">
    <property type="entry name" value="Tetratricopeptide repeat domain"/>
    <property type="match status" value="1"/>
</dbReference>
<dbReference type="FunFam" id="2.130.10.10:FF:000932">
    <property type="entry name" value="Related to Vacuolar assembly protein VPS41"/>
    <property type="match status" value="1"/>
</dbReference>
<evidence type="ECO:0000256" key="4">
    <source>
        <dbReference type="ARBA" id="ARBA00022448"/>
    </source>
</evidence>
<feature type="region of interest" description="Disordered" evidence="10">
    <location>
        <begin position="1"/>
        <end position="51"/>
    </location>
</feature>
<dbReference type="InterPro" id="IPR036322">
    <property type="entry name" value="WD40_repeat_dom_sf"/>
</dbReference>
<sequence>MHTQSTEEDTLENASGLTVEPEQLSYVSGSEEDYDDEYDEDEEDEDYDDNLDEPKLRYRRVGANVKEILEKDTASTIRVSERFLVLGTHWGAVHILDFEGNVIKSFSKHAATVNSISIDRYDEYVASASDDGKVFIYALYTPEILTFDYKRPLKSIALDPEYARKTTRQFVIGGMAEQLIMSEKGWFGNKDTVLHANEGPIYAIEWRNHFIAWANDTGVKIFDTTTNMRITYIDRPEGSPRADLYKCRMCWKNDTTLLIGWADTVKIAVIKPMPNSAQGQANHYVEIIAMFQTDHIISGIAPFKDHLMILFYLLEDESDDEEKKQEMRGRKQLASKPELHIFNADNEDISQDILPSHGFEHYQANDYVLQFLMEEDMFYVMGPKDLIAARARDEDDHIEWLLEHERFGEALDAVRAFSSSKKFKEDEIGQAYLDWLVKERRVDEAAAECGDILKNDKSKWEDWVFKFTELGELKAIAPYIPIKDPQLSTTVYEIALAWFLKSDPTALRNTIHQWPRNLYNLSNVIVAVEDVLRKDKNNEILIECLADLYTYNNQPDKAIEYNLRLRRPNAFELIQEYNMFDAVKDKAILLMEFDQYLLQKEENKSTRPSQMPAVQLLVKNTDAIPPERVVKQLRKNRLFLHIYLDALFDRDRQLGYEFHDLQVELYAEYDYPKLIDFLRASHYINLEKAYKICEEKDLVPEMVFILGRMGNNKNALMLIIERLGDVQRAIDFAKEQKDDDLWEDLLTYSMDKPNFIRGLLENVGTDIEPLRLIKRIPDNLQIPGLKDALLKILQDYNLQMSLHQGCEKILVSDSVFLADKMYKAQKRAVHCTQEMICNLCEEPVFDEHNVEDMPNSVIFFCRHAYHETCLTNQKTTSYNELQQDFNPGQLSSKINQSTLLKSTHNIGCPLCREQQAGGNAFVNRMKTQKIPKKTLASPRDSVRSFGTVH</sequence>
<dbReference type="GO" id="GO:0008270">
    <property type="term" value="F:zinc ion binding"/>
    <property type="evidence" value="ECO:0007669"/>
    <property type="project" value="UniProtKB-KW"/>
</dbReference>
<evidence type="ECO:0000259" key="11">
    <source>
        <dbReference type="PROSITE" id="PS50089"/>
    </source>
</evidence>
<dbReference type="GO" id="GO:0016236">
    <property type="term" value="P:macroautophagy"/>
    <property type="evidence" value="ECO:0007669"/>
    <property type="project" value="TreeGrafter"/>
</dbReference>
<evidence type="ECO:0000256" key="8">
    <source>
        <dbReference type="PROSITE-ProRule" id="PRU00221"/>
    </source>
</evidence>
<dbReference type="OrthoDB" id="244107at2759"/>
<dbReference type="SUPFAM" id="SSF50978">
    <property type="entry name" value="WD40 repeat-like"/>
    <property type="match status" value="1"/>
</dbReference>
<dbReference type="Pfam" id="PF23556">
    <property type="entry name" value="TPR_Vps41"/>
    <property type="match status" value="1"/>
</dbReference>
<evidence type="ECO:0000256" key="2">
    <source>
        <dbReference type="ARBA" id="ARBA00004603"/>
    </source>
</evidence>
<keyword evidence="4 6" id="KW-0813">Transport</keyword>
<feature type="compositionally biased region" description="Acidic residues" evidence="10">
    <location>
        <begin position="1"/>
        <end position="11"/>
    </location>
</feature>
<dbReference type="InterPro" id="IPR016902">
    <property type="entry name" value="Vps41"/>
</dbReference>
<dbReference type="InParanoid" id="A0A1C7MX89"/>
<dbReference type="STRING" id="101091.A0A1C7MX89"/>
<dbReference type="Pfam" id="PF23411">
    <property type="entry name" value="Beta-prop_Vps41"/>
    <property type="match status" value="1"/>
</dbReference>
<comment type="subcellular location">
    <subcellularLocation>
        <location evidence="1">Cytoplasmic vesicle</location>
        <location evidence="1">Clathrin-coated vesicle</location>
    </subcellularLocation>
    <subcellularLocation>
        <location evidence="2">Late endosome</location>
    </subcellularLocation>
    <subcellularLocation>
        <location evidence="6">Vacuole</location>
    </subcellularLocation>
</comment>
<dbReference type="PANTHER" id="PTHR12616">
    <property type="entry name" value="VACUOLAR PROTEIN SORTING VPS41"/>
    <property type="match status" value="1"/>
</dbReference>
<keyword evidence="13" id="KW-1185">Reference proteome</keyword>
<dbReference type="GO" id="GO:0006623">
    <property type="term" value="P:protein targeting to vacuole"/>
    <property type="evidence" value="ECO:0007669"/>
    <property type="project" value="InterPro"/>
</dbReference>
<dbReference type="GO" id="GO:0000329">
    <property type="term" value="C:fungal-type vacuole membrane"/>
    <property type="evidence" value="ECO:0007669"/>
    <property type="project" value="UniProtKB-UniRule"/>
</dbReference>
<dbReference type="InterPro" id="IPR011990">
    <property type="entry name" value="TPR-like_helical_dom_sf"/>
</dbReference>
<accession>A0A1C7MX89</accession>
<comment type="caution">
    <text evidence="12">The sequence shown here is derived from an EMBL/GenBank/DDBJ whole genome shotgun (WGS) entry which is preliminary data.</text>
</comment>
<organism evidence="12 13">
    <name type="scientific">Choanephora cucurbitarum</name>
    <dbReference type="NCBI Taxonomy" id="101091"/>
    <lineage>
        <taxon>Eukaryota</taxon>
        <taxon>Fungi</taxon>
        <taxon>Fungi incertae sedis</taxon>
        <taxon>Mucoromycota</taxon>
        <taxon>Mucoromycotina</taxon>
        <taxon>Mucoromycetes</taxon>
        <taxon>Mucorales</taxon>
        <taxon>Mucorineae</taxon>
        <taxon>Choanephoraceae</taxon>
        <taxon>Choanephoroideae</taxon>
        <taxon>Choanephora</taxon>
    </lineage>
</organism>
<protein>
    <recommendedName>
        <fullName evidence="6">Vacuolar protein sorting-associated protein 41</fullName>
    </recommendedName>
</protein>
<dbReference type="FunFam" id="1.25.40.10:FF:000350">
    <property type="entry name" value="Vacuolar protein sorting-associated protein 41 homolog"/>
    <property type="match status" value="1"/>
</dbReference>
<keyword evidence="7" id="KW-0862">Zinc</keyword>
<dbReference type="InterPro" id="IPR057780">
    <property type="entry name" value="Beta-prop_Vps41"/>
</dbReference>
<dbReference type="Gene3D" id="2.130.10.10">
    <property type="entry name" value="YVTN repeat-like/Quinoprotein amine dehydrogenase"/>
    <property type="match status" value="1"/>
</dbReference>
<evidence type="ECO:0000256" key="3">
    <source>
        <dbReference type="ARBA" id="ARBA00009582"/>
    </source>
</evidence>
<dbReference type="PROSITE" id="PS50082">
    <property type="entry name" value="WD_REPEATS_2"/>
    <property type="match status" value="1"/>
</dbReference>
<keyword evidence="7" id="KW-0479">Metal-binding</keyword>
<dbReference type="SMART" id="SM00299">
    <property type="entry name" value="CLH"/>
    <property type="match status" value="1"/>
</dbReference>
<dbReference type="SMART" id="SM00184">
    <property type="entry name" value="RING"/>
    <property type="match status" value="1"/>
</dbReference>
<dbReference type="GO" id="GO:0030136">
    <property type="term" value="C:clathrin-coated vesicle"/>
    <property type="evidence" value="ECO:0007669"/>
    <property type="project" value="UniProtKB-SubCell"/>
</dbReference>
<dbReference type="PIRSF" id="PIRSF028921">
    <property type="entry name" value="VPS41"/>
    <property type="match status" value="1"/>
</dbReference>
<evidence type="ECO:0000256" key="6">
    <source>
        <dbReference type="PIRNR" id="PIRNR028921"/>
    </source>
</evidence>
<dbReference type="InterPro" id="IPR000547">
    <property type="entry name" value="Clathrin_H-chain/VPS_repeat"/>
</dbReference>
<dbReference type="EMBL" id="LUGH01001219">
    <property type="protein sequence ID" value="OBZ81420.1"/>
    <property type="molecule type" value="Genomic_DNA"/>
</dbReference>
<dbReference type="SMART" id="SM00320">
    <property type="entry name" value="WD40"/>
    <property type="match status" value="2"/>
</dbReference>
<dbReference type="InterPro" id="IPR057779">
    <property type="entry name" value="Znf_RING_Vps41"/>
</dbReference>
<feature type="domain" description="RING-type" evidence="11">
    <location>
        <begin position="837"/>
        <end position="912"/>
    </location>
</feature>
<dbReference type="GO" id="GO:0009267">
    <property type="term" value="P:cellular response to starvation"/>
    <property type="evidence" value="ECO:0007669"/>
    <property type="project" value="TreeGrafter"/>
</dbReference>
<keyword evidence="6" id="KW-0926">Vacuole</keyword>
<dbReference type="GO" id="GO:0005794">
    <property type="term" value="C:Golgi apparatus"/>
    <property type="evidence" value="ECO:0007669"/>
    <property type="project" value="UniProtKB-SubCell"/>
</dbReference>
<dbReference type="PROSITE" id="PS50089">
    <property type="entry name" value="ZF_RING_2"/>
    <property type="match status" value="1"/>
</dbReference>
<reference evidence="12 13" key="1">
    <citation type="submission" date="2016-03" db="EMBL/GenBank/DDBJ databases">
        <title>Choanephora cucurbitarum.</title>
        <authorList>
            <person name="Min B."/>
            <person name="Park H."/>
            <person name="Park J.-H."/>
            <person name="Shin H.-D."/>
            <person name="Choi I.-G."/>
        </authorList>
    </citation>
    <scope>NUCLEOTIDE SEQUENCE [LARGE SCALE GENOMIC DNA]</scope>
    <source>
        <strain evidence="12 13">KUS-F28377</strain>
    </source>
</reference>
<dbReference type="InterPro" id="IPR015943">
    <property type="entry name" value="WD40/YVTN_repeat-like_dom_sf"/>
</dbReference>
<evidence type="ECO:0000256" key="5">
    <source>
        <dbReference type="ARBA" id="ARBA00022927"/>
    </source>
</evidence>
<evidence type="ECO:0000313" key="12">
    <source>
        <dbReference type="EMBL" id="OBZ81420.1"/>
    </source>
</evidence>
<dbReference type="FunCoup" id="A0A1C7MX89">
    <property type="interactions" value="358"/>
</dbReference>
<dbReference type="InterPro" id="IPR001841">
    <property type="entry name" value="Znf_RING"/>
</dbReference>
<dbReference type="InterPro" id="IPR045111">
    <property type="entry name" value="Vps41/Vps8"/>
</dbReference>
<feature type="repeat" description="CHCR" evidence="9">
    <location>
        <begin position="614"/>
        <end position="758"/>
    </location>
</feature>
<evidence type="ECO:0000256" key="10">
    <source>
        <dbReference type="SAM" id="MobiDB-lite"/>
    </source>
</evidence>
<evidence type="ECO:0000256" key="1">
    <source>
        <dbReference type="ARBA" id="ARBA00004132"/>
    </source>
</evidence>
<dbReference type="Proteomes" id="UP000093000">
    <property type="component" value="Unassembled WGS sequence"/>
</dbReference>
<name>A0A1C7MX89_9FUNG</name>
<keyword evidence="7" id="KW-0863">Zinc-finger</keyword>
<dbReference type="PROSITE" id="PS50236">
    <property type="entry name" value="CHCR"/>
    <property type="match status" value="1"/>
</dbReference>
<dbReference type="GO" id="GO:0005770">
    <property type="term" value="C:late endosome"/>
    <property type="evidence" value="ECO:0007669"/>
    <property type="project" value="UniProtKB-SubCell"/>
</dbReference>
<evidence type="ECO:0000256" key="7">
    <source>
        <dbReference type="PROSITE-ProRule" id="PRU00175"/>
    </source>
</evidence>
<gene>
    <name evidence="12" type="primary">VPS41</name>
    <name evidence="12" type="ORF">A0J61_10531</name>
</gene>
<feature type="compositionally biased region" description="Acidic residues" evidence="10">
    <location>
        <begin position="30"/>
        <end position="51"/>
    </location>
</feature>
<dbReference type="InterPro" id="IPR001680">
    <property type="entry name" value="WD40_rpt"/>
</dbReference>
<keyword evidence="5 6" id="KW-0653">Protein transport</keyword>
<dbReference type="GO" id="GO:0034058">
    <property type="term" value="P:endosomal vesicle fusion"/>
    <property type="evidence" value="ECO:0007669"/>
    <property type="project" value="UniProtKB-UniRule"/>
</dbReference>
<keyword evidence="8" id="KW-0853">WD repeat</keyword>
<feature type="repeat" description="WD" evidence="8">
    <location>
        <begin position="106"/>
        <end position="147"/>
    </location>
</feature>
<proteinExistence type="inferred from homology"/>
<dbReference type="GO" id="GO:0030897">
    <property type="term" value="C:HOPS complex"/>
    <property type="evidence" value="ECO:0007669"/>
    <property type="project" value="UniProtKB-UniRule"/>
</dbReference>